<accession>W7UBX9</accession>
<evidence type="ECO:0000256" key="5">
    <source>
        <dbReference type="ARBA" id="ARBA00023136"/>
    </source>
</evidence>
<evidence type="ECO:0000256" key="9">
    <source>
        <dbReference type="ARBA" id="ARBA00049088"/>
    </source>
</evidence>
<comment type="catalytic activity">
    <reaction evidence="8">
        <text>formate(in) + H(+)(in) = formate(out) + H(+)(out)</text>
        <dbReference type="Rhea" id="RHEA:80887"/>
        <dbReference type="ChEBI" id="CHEBI:15378"/>
        <dbReference type="ChEBI" id="CHEBI:15740"/>
    </reaction>
</comment>
<dbReference type="GO" id="GO:0015499">
    <property type="term" value="F:formate transmembrane transporter activity"/>
    <property type="evidence" value="ECO:0007669"/>
    <property type="project" value="TreeGrafter"/>
</dbReference>
<dbReference type="Pfam" id="PF01226">
    <property type="entry name" value="Form_Nir_trans"/>
    <property type="match status" value="1"/>
</dbReference>
<reference evidence="13 14" key="1">
    <citation type="journal article" date="2014" name="Mol. Plant">
        <title>Chromosome Scale Genome Assembly and Transcriptome Profiling of Nannochloropsis gaditana in Nitrogen Depletion.</title>
        <authorList>
            <person name="Corteggiani Carpinelli E."/>
            <person name="Telatin A."/>
            <person name="Vitulo N."/>
            <person name="Forcato C."/>
            <person name="D'Angelo M."/>
            <person name="Schiavon R."/>
            <person name="Vezzi A."/>
            <person name="Giacometti G.M."/>
            <person name="Morosinotto T."/>
            <person name="Valle G."/>
        </authorList>
    </citation>
    <scope>NUCLEOTIDE SEQUENCE [LARGE SCALE GENOMIC DNA]</scope>
    <source>
        <strain evidence="13 14">B-31</strain>
    </source>
</reference>
<evidence type="ECO:0000313" key="13">
    <source>
        <dbReference type="EMBL" id="EWM30444.1"/>
    </source>
</evidence>
<feature type="transmembrane region" description="Helical" evidence="11">
    <location>
        <begin position="209"/>
        <end position="232"/>
    </location>
</feature>
<comment type="catalytic activity">
    <reaction evidence="7">
        <text>pyruvate(out) + H(+)(out) = pyruvate(in) + H(+)(in)</text>
        <dbReference type="Rhea" id="RHEA:64720"/>
        <dbReference type="ChEBI" id="CHEBI:15361"/>
        <dbReference type="ChEBI" id="CHEBI:15378"/>
    </reaction>
</comment>
<comment type="similarity">
    <text evidence="10">Belongs to the FNT transporter (TC 1.A.16) family.</text>
</comment>
<keyword evidence="12" id="KW-0732">Signal</keyword>
<evidence type="ECO:0000256" key="2">
    <source>
        <dbReference type="ARBA" id="ARBA00011255"/>
    </source>
</evidence>
<feature type="transmembrane region" description="Helical" evidence="11">
    <location>
        <begin position="244"/>
        <end position="262"/>
    </location>
</feature>
<feature type="transmembrane region" description="Helical" evidence="11">
    <location>
        <begin position="118"/>
        <end position="138"/>
    </location>
</feature>
<comment type="subcellular location">
    <subcellularLocation>
        <location evidence="1">Cell membrane</location>
        <topology evidence="1">Multi-pass membrane protein</topology>
    </subcellularLocation>
</comment>
<dbReference type="InterPro" id="IPR000292">
    <property type="entry name" value="For/NO2_transpt"/>
</dbReference>
<feature type="transmembrane region" description="Helical" evidence="11">
    <location>
        <begin position="282"/>
        <end position="305"/>
    </location>
</feature>
<protein>
    <submittedName>
        <fullName evidence="13">Formate nitrite transporter</fullName>
    </submittedName>
</protein>
<evidence type="ECO:0000256" key="8">
    <source>
        <dbReference type="ARBA" id="ARBA00049016"/>
    </source>
</evidence>
<comment type="caution">
    <text evidence="13">The sequence shown here is derived from an EMBL/GenBank/DDBJ whole genome shotgun (WGS) entry which is preliminary data.</text>
</comment>
<keyword evidence="5 11" id="KW-0472">Membrane</keyword>
<feature type="transmembrane region" description="Helical" evidence="11">
    <location>
        <begin position="174"/>
        <end position="197"/>
    </location>
</feature>
<evidence type="ECO:0000256" key="10">
    <source>
        <dbReference type="ARBA" id="ARBA00049660"/>
    </source>
</evidence>
<dbReference type="EMBL" id="AZIL01000034">
    <property type="protein sequence ID" value="EWM30444.1"/>
    <property type="molecule type" value="Genomic_DNA"/>
</dbReference>
<keyword evidence="4 11" id="KW-1133">Transmembrane helix</keyword>
<dbReference type="InterPro" id="IPR023271">
    <property type="entry name" value="Aquaporin-like"/>
</dbReference>
<organism evidence="13 14">
    <name type="scientific">Nannochloropsis gaditana</name>
    <dbReference type="NCBI Taxonomy" id="72520"/>
    <lineage>
        <taxon>Eukaryota</taxon>
        <taxon>Sar</taxon>
        <taxon>Stramenopiles</taxon>
        <taxon>Ochrophyta</taxon>
        <taxon>Eustigmatophyceae</taxon>
        <taxon>Eustigmatales</taxon>
        <taxon>Monodopsidaceae</taxon>
        <taxon>Nannochloropsis</taxon>
    </lineage>
</organism>
<name>W7UBX9_9STRA</name>
<dbReference type="Proteomes" id="UP000019335">
    <property type="component" value="Chromosome 1"/>
</dbReference>
<evidence type="ECO:0000256" key="1">
    <source>
        <dbReference type="ARBA" id="ARBA00004651"/>
    </source>
</evidence>
<keyword evidence="14" id="KW-1185">Reference proteome</keyword>
<comment type="catalytic activity">
    <reaction evidence="9">
        <text>acetate(out) + H(+)(out) = acetate(in) + H(+)(in)</text>
        <dbReference type="Rhea" id="RHEA:71803"/>
        <dbReference type="ChEBI" id="CHEBI:15378"/>
        <dbReference type="ChEBI" id="CHEBI:30089"/>
    </reaction>
</comment>
<keyword evidence="3 11" id="KW-0812">Transmembrane</keyword>
<feature type="transmembrane region" description="Helical" evidence="11">
    <location>
        <begin position="84"/>
        <end position="106"/>
    </location>
</feature>
<evidence type="ECO:0000256" key="7">
    <source>
        <dbReference type="ARBA" id="ARBA00047693"/>
    </source>
</evidence>
<evidence type="ECO:0000256" key="12">
    <source>
        <dbReference type="SAM" id="SignalP"/>
    </source>
</evidence>
<feature type="signal peptide" evidence="12">
    <location>
        <begin position="1"/>
        <end position="18"/>
    </location>
</feature>
<evidence type="ECO:0000256" key="6">
    <source>
        <dbReference type="ARBA" id="ARBA00034245"/>
    </source>
</evidence>
<evidence type="ECO:0000256" key="4">
    <source>
        <dbReference type="ARBA" id="ARBA00022989"/>
    </source>
</evidence>
<evidence type="ECO:0000256" key="3">
    <source>
        <dbReference type="ARBA" id="ARBA00022692"/>
    </source>
</evidence>
<dbReference type="GO" id="GO:0005886">
    <property type="term" value="C:plasma membrane"/>
    <property type="evidence" value="ECO:0007669"/>
    <property type="project" value="UniProtKB-SubCell"/>
</dbReference>
<comment type="catalytic activity">
    <reaction evidence="6">
        <text>(S)-lactate(in) + H(+)(in) = (S)-lactate(out) + H(+)(out)</text>
        <dbReference type="Rhea" id="RHEA:29415"/>
        <dbReference type="ChEBI" id="CHEBI:15378"/>
        <dbReference type="ChEBI" id="CHEBI:16651"/>
    </reaction>
</comment>
<dbReference type="AlphaFoldDB" id="W7UBX9"/>
<feature type="chain" id="PRO_5004904962" evidence="12">
    <location>
        <begin position="19"/>
        <end position="329"/>
    </location>
</feature>
<dbReference type="PANTHER" id="PTHR30520">
    <property type="entry name" value="FORMATE TRANSPORTER-RELATED"/>
    <property type="match status" value="1"/>
</dbReference>
<evidence type="ECO:0000313" key="14">
    <source>
        <dbReference type="Proteomes" id="UP000019335"/>
    </source>
</evidence>
<gene>
    <name evidence="13" type="ORF">Naga_100100g7</name>
</gene>
<dbReference type="OrthoDB" id="4829at2759"/>
<sequence>MKISTLCVLTMGMAAASASVSSFSSSSKPAKTLSTVPRLVSKVRGGNDSPASIVPQPLMKAPADAYKTVLALGVKKACQPASKILLLGVMAGLQVGIGAAMAVATLGGVPLMQEQNPALAKLLFGIAGLPCSLLMVMATGAELFTGNTAVVGTAFFEGKISLQQLLKSWSCSYAGNLIGGGLLALLCNYAGVFSQAAGTFTAVADAKAALPFGVAVARGIICNWLVCTAVWVSTAAADLVSKAVATLMIITIFASLGFEHSIANMFVGPFGAMQKTSRTGFVAFFVKNLVPVTIGNILGGSFLMAGMQHLAFGGRDKTSATTTPVNKRE</sequence>
<dbReference type="Gene3D" id="1.20.1080.10">
    <property type="entry name" value="Glycerol uptake facilitator protein"/>
    <property type="match status" value="1"/>
</dbReference>
<comment type="subunit">
    <text evidence="2">Homopentamer.</text>
</comment>
<dbReference type="PANTHER" id="PTHR30520:SF6">
    <property type="entry name" value="FORMATE_NITRATE FAMILY TRANSPORTER (EUROFUNG)"/>
    <property type="match status" value="1"/>
</dbReference>
<evidence type="ECO:0000256" key="11">
    <source>
        <dbReference type="SAM" id="Phobius"/>
    </source>
</evidence>
<proteinExistence type="inferred from homology"/>